<feature type="compositionally biased region" description="Gly residues" evidence="2">
    <location>
        <begin position="156"/>
        <end position="165"/>
    </location>
</feature>
<dbReference type="Gene3D" id="1.10.287.110">
    <property type="entry name" value="DnaJ domain"/>
    <property type="match status" value="1"/>
</dbReference>
<dbReference type="PRINTS" id="PR00625">
    <property type="entry name" value="JDOMAIN"/>
</dbReference>
<comment type="caution">
    <text evidence="4">The sequence shown here is derived from an EMBL/GenBank/DDBJ whole genome shotgun (WGS) entry which is preliminary data.</text>
</comment>
<gene>
    <name evidence="4" type="ORF">HK100_005845</name>
</gene>
<dbReference type="Gene3D" id="2.60.260.20">
    <property type="entry name" value="Urease metallochaperone UreE, N-terminal domain"/>
    <property type="match status" value="2"/>
</dbReference>
<keyword evidence="1" id="KW-0143">Chaperone</keyword>
<dbReference type="InterPro" id="IPR051339">
    <property type="entry name" value="DnaJ_subfamily_B"/>
</dbReference>
<name>A0AAD5SR75_9FUNG</name>
<dbReference type="InterPro" id="IPR002939">
    <property type="entry name" value="DnaJ_C"/>
</dbReference>
<dbReference type="PANTHER" id="PTHR24078:SF553">
    <property type="entry name" value="DNAJ HOMOLOG SUBFAMILY B MEMBER 5"/>
    <property type="match status" value="1"/>
</dbReference>
<dbReference type="CDD" id="cd10747">
    <property type="entry name" value="DnaJ_C"/>
    <property type="match status" value="1"/>
</dbReference>
<feature type="region of interest" description="Disordered" evidence="2">
    <location>
        <begin position="140"/>
        <end position="191"/>
    </location>
</feature>
<dbReference type="Proteomes" id="UP001211907">
    <property type="component" value="Unassembled WGS sequence"/>
</dbReference>
<feature type="domain" description="J" evidence="3">
    <location>
        <begin position="3"/>
        <end position="69"/>
    </location>
</feature>
<reference evidence="4" key="1">
    <citation type="submission" date="2020-05" db="EMBL/GenBank/DDBJ databases">
        <title>Phylogenomic resolution of chytrid fungi.</title>
        <authorList>
            <person name="Stajich J.E."/>
            <person name="Amses K."/>
            <person name="Simmons R."/>
            <person name="Seto K."/>
            <person name="Myers J."/>
            <person name="Bonds A."/>
            <person name="Quandt C.A."/>
            <person name="Barry K."/>
            <person name="Liu P."/>
            <person name="Grigoriev I."/>
            <person name="Longcore J.E."/>
            <person name="James T.Y."/>
        </authorList>
    </citation>
    <scope>NUCLEOTIDE SEQUENCE</scope>
    <source>
        <strain evidence="4">JEL0513</strain>
    </source>
</reference>
<dbReference type="PANTHER" id="PTHR24078">
    <property type="entry name" value="DNAJ HOMOLOG SUBFAMILY C MEMBER"/>
    <property type="match status" value="1"/>
</dbReference>
<keyword evidence="5" id="KW-1185">Reference proteome</keyword>
<dbReference type="InterPro" id="IPR018253">
    <property type="entry name" value="DnaJ_domain_CS"/>
</dbReference>
<dbReference type="GO" id="GO:0006413">
    <property type="term" value="P:translational initiation"/>
    <property type="evidence" value="ECO:0007669"/>
    <property type="project" value="TreeGrafter"/>
</dbReference>
<accession>A0AAD5SR75</accession>
<evidence type="ECO:0000259" key="3">
    <source>
        <dbReference type="PROSITE" id="PS50076"/>
    </source>
</evidence>
<evidence type="ECO:0000313" key="5">
    <source>
        <dbReference type="Proteomes" id="UP001211907"/>
    </source>
</evidence>
<dbReference type="AlphaFoldDB" id="A0AAD5SR75"/>
<dbReference type="InterPro" id="IPR001623">
    <property type="entry name" value="DnaJ_domain"/>
</dbReference>
<dbReference type="InterPro" id="IPR036869">
    <property type="entry name" value="J_dom_sf"/>
</dbReference>
<dbReference type="PROSITE" id="PS50076">
    <property type="entry name" value="DNAJ_2"/>
    <property type="match status" value="1"/>
</dbReference>
<dbReference type="InterPro" id="IPR008971">
    <property type="entry name" value="HSP40/DnaJ_pept-bd"/>
</dbReference>
<dbReference type="Pfam" id="PF00226">
    <property type="entry name" value="DnaJ"/>
    <property type="match status" value="1"/>
</dbReference>
<dbReference type="GO" id="GO:0006457">
    <property type="term" value="P:protein folding"/>
    <property type="evidence" value="ECO:0007669"/>
    <property type="project" value="InterPro"/>
</dbReference>
<organism evidence="4 5">
    <name type="scientific">Physocladia obscura</name>
    <dbReference type="NCBI Taxonomy" id="109957"/>
    <lineage>
        <taxon>Eukaryota</taxon>
        <taxon>Fungi</taxon>
        <taxon>Fungi incertae sedis</taxon>
        <taxon>Chytridiomycota</taxon>
        <taxon>Chytridiomycota incertae sedis</taxon>
        <taxon>Chytridiomycetes</taxon>
        <taxon>Chytridiales</taxon>
        <taxon>Chytriomycetaceae</taxon>
        <taxon>Physocladia</taxon>
    </lineage>
</organism>
<protein>
    <recommendedName>
        <fullName evidence="3">J domain-containing protein</fullName>
    </recommendedName>
</protein>
<dbReference type="CDD" id="cd06257">
    <property type="entry name" value="DnaJ"/>
    <property type="match status" value="1"/>
</dbReference>
<dbReference type="PROSITE" id="PS00636">
    <property type="entry name" value="DNAJ_1"/>
    <property type="match status" value="1"/>
</dbReference>
<dbReference type="Pfam" id="PF01556">
    <property type="entry name" value="DnaJ_C"/>
    <property type="match status" value="1"/>
</dbReference>
<dbReference type="GO" id="GO:0051082">
    <property type="term" value="F:unfolded protein binding"/>
    <property type="evidence" value="ECO:0007669"/>
    <property type="project" value="InterPro"/>
</dbReference>
<evidence type="ECO:0000313" key="4">
    <source>
        <dbReference type="EMBL" id="KAJ3095375.1"/>
    </source>
</evidence>
<evidence type="ECO:0000256" key="1">
    <source>
        <dbReference type="ARBA" id="ARBA00023186"/>
    </source>
</evidence>
<proteinExistence type="predicted"/>
<dbReference type="GO" id="GO:0005829">
    <property type="term" value="C:cytosol"/>
    <property type="evidence" value="ECO:0007669"/>
    <property type="project" value="TreeGrafter"/>
</dbReference>
<dbReference type="SUPFAM" id="SSF46565">
    <property type="entry name" value="Chaperone J-domain"/>
    <property type="match status" value="1"/>
</dbReference>
<dbReference type="SUPFAM" id="SSF49493">
    <property type="entry name" value="HSP40/DnaJ peptide-binding domain"/>
    <property type="match status" value="2"/>
</dbReference>
<dbReference type="GO" id="GO:0051087">
    <property type="term" value="F:protein-folding chaperone binding"/>
    <property type="evidence" value="ECO:0007669"/>
    <property type="project" value="TreeGrafter"/>
</dbReference>
<dbReference type="FunFam" id="2.60.260.20:FF:000015">
    <property type="entry name" value="Heat shock protein 40"/>
    <property type="match status" value="1"/>
</dbReference>
<feature type="compositionally biased region" description="Low complexity" evidence="2">
    <location>
        <begin position="166"/>
        <end position="185"/>
    </location>
</feature>
<dbReference type="EMBL" id="JADGJH010002712">
    <property type="protein sequence ID" value="KAJ3095375.1"/>
    <property type="molecule type" value="Genomic_DNA"/>
</dbReference>
<dbReference type="SMART" id="SM00271">
    <property type="entry name" value="DnaJ"/>
    <property type="match status" value="1"/>
</dbReference>
<evidence type="ECO:0000256" key="2">
    <source>
        <dbReference type="SAM" id="MobiDB-lite"/>
    </source>
</evidence>
<sequence>MSDYYKVLGVSKGCSDDDLKKAYRKLALKWHPDRNPDKKELAEKKFKELAEAYEVLSDAEKRKIYDQFGAAGLKAGSGGGGSPAGSSPFPAGFGGFPGGGTQFHFASSAGGFEPSAAEKVFAQFFGGASPFGGAGGGSFGGMGMDIDSDDDRFGQSSGGNGGFPGGFPQSNKRHYQQQQQQQQPQKPEPIKRPFSCTLEDLYFGNTKKLKITRRMLDGSSTEKILSISLKAGWKAGTKITYPSEGDEIARGVFQDIAFEIEEKPHIRFIRDGDDLKCFVEVDASDVLCGGSNGSSSGLKKRIQTLDGRSVDVDFTGVRSTGETRTIVGEGMPISKSPGKKGNLIVGVIVKFPALNESQKRSIRSALNL</sequence>